<dbReference type="PROSITE" id="PS50846">
    <property type="entry name" value="HMA_2"/>
    <property type="match status" value="1"/>
</dbReference>
<dbReference type="CDD" id="cd00371">
    <property type="entry name" value="HMA"/>
    <property type="match status" value="1"/>
</dbReference>
<reference evidence="3 4" key="1">
    <citation type="submission" date="2021-07" db="EMBL/GenBank/DDBJ databases">
        <title>Characterization of Violacein-producing bacteria and related species.</title>
        <authorList>
            <person name="Wilson H.S."/>
            <person name="De Leon M.E."/>
        </authorList>
    </citation>
    <scope>NUCLEOTIDE SEQUENCE [LARGE SCALE GENOMIC DNA]</scope>
    <source>
        <strain evidence="3 4">HSC-2F05</strain>
    </source>
</reference>
<dbReference type="InterPro" id="IPR006121">
    <property type="entry name" value="HMA_dom"/>
</dbReference>
<dbReference type="PROSITE" id="PS01047">
    <property type="entry name" value="HMA_1"/>
    <property type="match status" value="1"/>
</dbReference>
<name>A0ABS7Y9H6_9BURK</name>
<comment type="caution">
    <text evidence="3">The sequence shown here is derived from an EMBL/GenBank/DDBJ whole genome shotgun (WGS) entry which is preliminary data.</text>
</comment>
<dbReference type="InterPro" id="IPR017969">
    <property type="entry name" value="Heavy-metal-associated_CS"/>
</dbReference>
<evidence type="ECO:0000256" key="1">
    <source>
        <dbReference type="ARBA" id="ARBA00022723"/>
    </source>
</evidence>
<dbReference type="Pfam" id="PF00403">
    <property type="entry name" value="HMA"/>
    <property type="match status" value="1"/>
</dbReference>
<proteinExistence type="predicted"/>
<gene>
    <name evidence="3" type="ORF">LE190_10470</name>
</gene>
<dbReference type="InterPro" id="IPR036163">
    <property type="entry name" value="HMA_dom_sf"/>
</dbReference>
<organism evidence="3 4">
    <name type="scientific">Massilia hydrophila</name>
    <dbReference type="NCBI Taxonomy" id="3044279"/>
    <lineage>
        <taxon>Bacteria</taxon>
        <taxon>Pseudomonadati</taxon>
        <taxon>Pseudomonadota</taxon>
        <taxon>Betaproteobacteria</taxon>
        <taxon>Burkholderiales</taxon>
        <taxon>Oxalobacteraceae</taxon>
        <taxon>Telluria group</taxon>
        <taxon>Massilia</taxon>
    </lineage>
</organism>
<accession>A0ABS7Y9H6</accession>
<dbReference type="EMBL" id="JAHYBX010000003">
    <property type="protein sequence ID" value="MCA1856345.1"/>
    <property type="molecule type" value="Genomic_DNA"/>
</dbReference>
<keyword evidence="1" id="KW-0479">Metal-binding</keyword>
<feature type="domain" description="HMA" evidence="2">
    <location>
        <begin position="1"/>
        <end position="63"/>
    </location>
</feature>
<protein>
    <submittedName>
        <fullName evidence="3">Heavy-metal-associated domain-containing protein</fullName>
    </submittedName>
</protein>
<keyword evidence="4" id="KW-1185">Reference proteome</keyword>
<evidence type="ECO:0000313" key="3">
    <source>
        <dbReference type="EMBL" id="MCA1856345.1"/>
    </source>
</evidence>
<dbReference type="Gene3D" id="3.30.70.100">
    <property type="match status" value="1"/>
</dbReference>
<evidence type="ECO:0000259" key="2">
    <source>
        <dbReference type="PROSITE" id="PS50846"/>
    </source>
</evidence>
<sequence length="68" mass="7152">MVELTVEDMSCGHCVGRVTKAVQGVDPAAQVAVDLPAKRVRIDSEADLERIVAAIDAAGYPVSARTQT</sequence>
<dbReference type="Proteomes" id="UP001198602">
    <property type="component" value="Unassembled WGS sequence"/>
</dbReference>
<dbReference type="SUPFAM" id="SSF55008">
    <property type="entry name" value="HMA, heavy metal-associated domain"/>
    <property type="match status" value="1"/>
</dbReference>
<evidence type="ECO:0000313" key="4">
    <source>
        <dbReference type="Proteomes" id="UP001198602"/>
    </source>
</evidence>